<organism evidence="2 3">
    <name type="scientific">Thalictrum thalictroides</name>
    <name type="common">Rue-anemone</name>
    <name type="synonym">Anemone thalictroides</name>
    <dbReference type="NCBI Taxonomy" id="46969"/>
    <lineage>
        <taxon>Eukaryota</taxon>
        <taxon>Viridiplantae</taxon>
        <taxon>Streptophyta</taxon>
        <taxon>Embryophyta</taxon>
        <taxon>Tracheophyta</taxon>
        <taxon>Spermatophyta</taxon>
        <taxon>Magnoliopsida</taxon>
        <taxon>Ranunculales</taxon>
        <taxon>Ranunculaceae</taxon>
        <taxon>Thalictroideae</taxon>
        <taxon>Thalictrum</taxon>
    </lineage>
</organism>
<reference evidence="2 3" key="1">
    <citation type="submission" date="2020-06" db="EMBL/GenBank/DDBJ databases">
        <title>Transcriptomic and genomic resources for Thalictrum thalictroides and T. hernandezii: Facilitating candidate gene discovery in an emerging model plant lineage.</title>
        <authorList>
            <person name="Arias T."/>
            <person name="Riano-Pachon D.M."/>
            <person name="Di Stilio V.S."/>
        </authorList>
    </citation>
    <scope>NUCLEOTIDE SEQUENCE [LARGE SCALE GENOMIC DNA]</scope>
    <source>
        <strain evidence="3">cv. WT478/WT964</strain>
        <tissue evidence="2">Leaves</tissue>
    </source>
</reference>
<sequence length="76" mass="8530">MPNLKPKQQQSTIRAAAAKVKKPKRPPVSGGKRPPQINSSARTLTVLEARLFTSEEKNDLEFDLSREENLKTQNQS</sequence>
<evidence type="ECO:0000256" key="1">
    <source>
        <dbReference type="SAM" id="MobiDB-lite"/>
    </source>
</evidence>
<keyword evidence="3" id="KW-1185">Reference proteome</keyword>
<dbReference type="Proteomes" id="UP000554482">
    <property type="component" value="Unassembled WGS sequence"/>
</dbReference>
<feature type="compositionally biased region" description="Polar residues" evidence="1">
    <location>
        <begin position="1"/>
        <end position="13"/>
    </location>
</feature>
<dbReference type="EMBL" id="JABWDY010035770">
    <property type="protein sequence ID" value="KAF5181746.1"/>
    <property type="molecule type" value="Genomic_DNA"/>
</dbReference>
<evidence type="ECO:0000313" key="2">
    <source>
        <dbReference type="EMBL" id="KAF5181746.1"/>
    </source>
</evidence>
<evidence type="ECO:0000313" key="3">
    <source>
        <dbReference type="Proteomes" id="UP000554482"/>
    </source>
</evidence>
<proteinExistence type="predicted"/>
<accession>A0A7J6V9J3</accession>
<gene>
    <name evidence="2" type="ORF">FRX31_028665</name>
</gene>
<protein>
    <submittedName>
        <fullName evidence="2">Uncharacterized protein</fullName>
    </submittedName>
</protein>
<name>A0A7J6V9J3_THATH</name>
<dbReference type="AlphaFoldDB" id="A0A7J6V9J3"/>
<feature type="region of interest" description="Disordered" evidence="1">
    <location>
        <begin position="1"/>
        <end position="42"/>
    </location>
</feature>
<comment type="caution">
    <text evidence="2">The sequence shown here is derived from an EMBL/GenBank/DDBJ whole genome shotgun (WGS) entry which is preliminary data.</text>
</comment>